<dbReference type="EMBL" id="JASNQZ010000006">
    <property type="protein sequence ID" value="KAL0955648.1"/>
    <property type="molecule type" value="Genomic_DNA"/>
</dbReference>
<keyword evidence="2" id="KW-1185">Reference proteome</keyword>
<protein>
    <submittedName>
        <fullName evidence="1">Uncharacterized protein</fullName>
    </submittedName>
</protein>
<name>A0ABR3JJR5_9AGAR</name>
<proteinExistence type="predicted"/>
<reference evidence="2" key="1">
    <citation type="submission" date="2024-06" db="EMBL/GenBank/DDBJ databases">
        <title>Multi-omics analyses provide insights into the biosynthesis of the anticancer antibiotic pleurotin in Hohenbuehelia grisea.</title>
        <authorList>
            <person name="Weaver J.A."/>
            <person name="Alberti F."/>
        </authorList>
    </citation>
    <scope>NUCLEOTIDE SEQUENCE [LARGE SCALE GENOMIC DNA]</scope>
    <source>
        <strain evidence="2">T-177</strain>
    </source>
</reference>
<gene>
    <name evidence="1" type="ORF">HGRIS_001878</name>
</gene>
<evidence type="ECO:0000313" key="2">
    <source>
        <dbReference type="Proteomes" id="UP001556367"/>
    </source>
</evidence>
<organism evidence="1 2">
    <name type="scientific">Hohenbuehelia grisea</name>
    <dbReference type="NCBI Taxonomy" id="104357"/>
    <lineage>
        <taxon>Eukaryota</taxon>
        <taxon>Fungi</taxon>
        <taxon>Dikarya</taxon>
        <taxon>Basidiomycota</taxon>
        <taxon>Agaricomycotina</taxon>
        <taxon>Agaricomycetes</taxon>
        <taxon>Agaricomycetidae</taxon>
        <taxon>Agaricales</taxon>
        <taxon>Pleurotineae</taxon>
        <taxon>Pleurotaceae</taxon>
        <taxon>Hohenbuehelia</taxon>
    </lineage>
</organism>
<sequence length="129" mass="14723">MLHTTVKANVHHLDNTEWHAVPWNIEQKQDRFDAESSQKPDFSTILGLSCHLYPLAVLCIPLSSLRRLLHKTPTSFVNVDTSTSIHRSANFFPMFPIREPLEPVRPQLFSPFTDPSPAYIASFSTHRAK</sequence>
<comment type="caution">
    <text evidence="1">The sequence shown here is derived from an EMBL/GenBank/DDBJ whole genome shotgun (WGS) entry which is preliminary data.</text>
</comment>
<accession>A0ABR3JJR5</accession>
<evidence type="ECO:0000313" key="1">
    <source>
        <dbReference type="EMBL" id="KAL0955648.1"/>
    </source>
</evidence>
<dbReference type="Proteomes" id="UP001556367">
    <property type="component" value="Unassembled WGS sequence"/>
</dbReference>